<dbReference type="PROSITE" id="PS00371">
    <property type="entry name" value="PTS_EIIA_TYPE_1_HIS"/>
    <property type="match status" value="1"/>
</dbReference>
<evidence type="ECO:0000259" key="15">
    <source>
        <dbReference type="PROSITE" id="PS51103"/>
    </source>
</evidence>
<dbReference type="CDD" id="cd00210">
    <property type="entry name" value="PTS_IIA_glc"/>
    <property type="match status" value="1"/>
</dbReference>
<keyword evidence="7 12" id="KW-0812">Transmembrane</keyword>
<dbReference type="FunFam" id="3.30.1360.60:FF:000001">
    <property type="entry name" value="PTS system glucose-specific IIBC component PtsG"/>
    <property type="match status" value="1"/>
</dbReference>
<dbReference type="CDD" id="cd00212">
    <property type="entry name" value="PTS_IIB_glc"/>
    <property type="match status" value="1"/>
</dbReference>
<feature type="transmembrane region" description="Helical" evidence="12">
    <location>
        <begin position="208"/>
        <end position="228"/>
    </location>
</feature>
<feature type="domain" description="PTS EIIC type-1" evidence="15">
    <location>
        <begin position="105"/>
        <end position="459"/>
    </location>
</feature>
<dbReference type="GO" id="GO:0090589">
    <property type="term" value="F:protein-phosphocysteine-trehalose phosphotransferase system transporter activity"/>
    <property type="evidence" value="ECO:0007669"/>
    <property type="project" value="TreeGrafter"/>
</dbReference>
<dbReference type="Gene3D" id="3.30.1360.60">
    <property type="entry name" value="Glucose permease domain IIB"/>
    <property type="match status" value="1"/>
</dbReference>
<dbReference type="PROSITE" id="PS51093">
    <property type="entry name" value="PTS_EIIA_TYPE_1"/>
    <property type="match status" value="1"/>
</dbReference>
<feature type="domain" description="PTS EIIB type-1" evidence="14">
    <location>
        <begin position="4"/>
        <end position="86"/>
    </location>
</feature>
<comment type="subcellular location">
    <subcellularLocation>
        <location evidence="1">Cell membrane</location>
        <topology evidence="1">Multi-pass membrane protein</topology>
    </subcellularLocation>
</comment>
<feature type="transmembrane region" description="Helical" evidence="12">
    <location>
        <begin position="175"/>
        <end position="196"/>
    </location>
</feature>
<dbReference type="Proteomes" id="UP000005850">
    <property type="component" value="Chromosome"/>
</dbReference>
<dbReference type="HOGENOM" id="CLU_012312_2_4_9"/>
<dbReference type="SUPFAM" id="SSF51261">
    <property type="entry name" value="Duplicated hybrid motif"/>
    <property type="match status" value="1"/>
</dbReference>
<evidence type="ECO:0000256" key="10">
    <source>
        <dbReference type="ARBA" id="ARBA00023136"/>
    </source>
</evidence>
<reference evidence="16 17" key="1">
    <citation type="journal article" date="2011" name="J. Bacteriol.">
        <title>Genome sequence of Brevibacillus laterosporus LMG 15441, a pathogen of invertebrates.</title>
        <authorList>
            <person name="Djukic M."/>
            <person name="Poehlein A."/>
            <person name="Thurmer A."/>
            <person name="Daniel R."/>
        </authorList>
    </citation>
    <scope>NUCLEOTIDE SEQUENCE [LARGE SCALE GENOMIC DNA]</scope>
    <source>
        <strain evidence="16 17">LMG 15441</strain>
    </source>
</reference>
<evidence type="ECO:0000256" key="2">
    <source>
        <dbReference type="ARBA" id="ARBA00022448"/>
    </source>
</evidence>
<dbReference type="NCBIfam" id="TIGR01995">
    <property type="entry name" value="PTS-II-ABC-beta"/>
    <property type="match status" value="1"/>
</dbReference>
<feature type="transmembrane region" description="Helical" evidence="12">
    <location>
        <begin position="240"/>
        <end position="261"/>
    </location>
</feature>
<evidence type="ECO:0000259" key="14">
    <source>
        <dbReference type="PROSITE" id="PS51098"/>
    </source>
</evidence>
<dbReference type="AlphaFoldDB" id="A0A075R272"/>
<dbReference type="PROSITE" id="PS01035">
    <property type="entry name" value="PTS_EIIB_TYPE_1_CYS"/>
    <property type="match status" value="1"/>
</dbReference>
<accession>A0A075R272</accession>
<dbReference type="InterPro" id="IPR011055">
    <property type="entry name" value="Dup_hybrid_motif"/>
</dbReference>
<dbReference type="PANTHER" id="PTHR30175:SF1">
    <property type="entry name" value="PTS SYSTEM ARBUTIN-, CELLOBIOSE-, AND SALICIN-SPECIFIC EIIBC COMPONENT-RELATED"/>
    <property type="match status" value="1"/>
</dbReference>
<keyword evidence="9 12" id="KW-1133">Transmembrane helix</keyword>
<evidence type="ECO:0000256" key="12">
    <source>
        <dbReference type="SAM" id="Phobius"/>
    </source>
</evidence>
<dbReference type="GO" id="GO:0016301">
    <property type="term" value="F:kinase activity"/>
    <property type="evidence" value="ECO:0007669"/>
    <property type="project" value="UniProtKB-KW"/>
</dbReference>
<evidence type="ECO:0000256" key="8">
    <source>
        <dbReference type="ARBA" id="ARBA00022777"/>
    </source>
</evidence>
<feature type="transmembrane region" description="Helical" evidence="12">
    <location>
        <begin position="102"/>
        <end position="124"/>
    </location>
</feature>
<dbReference type="eggNOG" id="COG1264">
    <property type="taxonomic scope" value="Bacteria"/>
</dbReference>
<dbReference type="KEGG" id="blr:BRLA_c011810"/>
<name>A0A075R272_BRELA</name>
<evidence type="ECO:0000256" key="1">
    <source>
        <dbReference type="ARBA" id="ARBA00004651"/>
    </source>
</evidence>
<dbReference type="eggNOG" id="COG1263">
    <property type="taxonomic scope" value="Bacteria"/>
</dbReference>
<gene>
    <name evidence="16" type="primary">bglF</name>
    <name evidence="16" type="ORF">BRLA_c011810</name>
</gene>
<evidence type="ECO:0000259" key="13">
    <source>
        <dbReference type="PROSITE" id="PS51093"/>
    </source>
</evidence>
<dbReference type="GO" id="GO:0008982">
    <property type="term" value="F:protein-N(PI)-phosphohistidine-sugar phosphotransferase activity"/>
    <property type="evidence" value="ECO:0007669"/>
    <property type="project" value="InterPro"/>
</dbReference>
<dbReference type="GO" id="GO:0005886">
    <property type="term" value="C:plasma membrane"/>
    <property type="evidence" value="ECO:0007669"/>
    <property type="project" value="UniProtKB-SubCell"/>
</dbReference>
<feature type="transmembrane region" description="Helical" evidence="12">
    <location>
        <begin position="380"/>
        <end position="398"/>
    </location>
</feature>
<dbReference type="InterPro" id="IPR001996">
    <property type="entry name" value="PTS_IIB_1"/>
</dbReference>
<dbReference type="GO" id="GO:0009401">
    <property type="term" value="P:phosphoenolpyruvate-dependent sugar phosphotransferase system"/>
    <property type="evidence" value="ECO:0007669"/>
    <property type="project" value="UniProtKB-KW"/>
</dbReference>
<keyword evidence="17" id="KW-1185">Reference proteome</keyword>
<dbReference type="InterPro" id="IPR036878">
    <property type="entry name" value="Glu_permease_IIB"/>
</dbReference>
<sequence>MDKEKVAKEIVALVGGKENIAHVTHCMTRLRFNLHDDQLADKESLEKTKGVMGTMKSGGQFQVIIGNDVAQVYKEIMKSSDIAASIQGKEKGIQKKQNPISAIFDVIAGVFTPILPAIAGAGMIKGLLSLAATFGWMSPDDSTYQILNAIGDGAFYFLPLILAFSAANKFGNNPFIAVSVAAAVLHPQLTALLGTGQSTSFMGIPVTAVTYASSVIPIVITIWLASYVEKFVDNLIHKSMKLILVPMLTLLIVVPLMLIAIGPIGTIIGNGLASGIIALFDHAGLFAGVLLGGTMSLIIITGMHYALIPIMIGSVAQLGYDYILPIMFVANLAQAGAAFGVFLKSRNKEFKSIAMSTSITATMGITEPAMYGVNMRLKKPFIAALIGGAVSGAFISLFKTKAYIVGGNAGLPGLPILVGETFWYAIIGLIIAFIVGAVMTYILGFIDIPTNEDQEESKETAEFIGLEKEGTTENTLVQNEQICSPIAGVVHPLQAVSDPTFSREIMGKGLAIEPAEGRVVSPVNGTVVSIFNTKHAIGLISDAGAEVLIHIGIDTVKLGGKHFTAHVETGQQVKVGELLIEFDLQEIRQAGFETITPVIITNTDQYPEIKPSSLAEVKEKELLLNLRV</sequence>
<dbReference type="PROSITE" id="PS51103">
    <property type="entry name" value="PTS_EIIC_TYPE_1"/>
    <property type="match status" value="1"/>
</dbReference>
<keyword evidence="4" id="KW-0762">Sugar transport</keyword>
<dbReference type="EMBL" id="CP007806">
    <property type="protein sequence ID" value="AIG25521.1"/>
    <property type="molecule type" value="Genomic_DNA"/>
</dbReference>
<keyword evidence="5" id="KW-0808">Transferase</keyword>
<evidence type="ECO:0000256" key="6">
    <source>
        <dbReference type="ARBA" id="ARBA00022683"/>
    </source>
</evidence>
<organism evidence="16 17">
    <name type="scientific">Brevibacillus laterosporus LMG 15441</name>
    <dbReference type="NCBI Taxonomy" id="1042163"/>
    <lineage>
        <taxon>Bacteria</taxon>
        <taxon>Bacillati</taxon>
        <taxon>Bacillota</taxon>
        <taxon>Bacilli</taxon>
        <taxon>Bacillales</taxon>
        <taxon>Paenibacillaceae</taxon>
        <taxon>Brevibacillus</taxon>
    </lineage>
</organism>
<keyword evidence="10 12" id="KW-0472">Membrane</keyword>
<dbReference type="GO" id="GO:0015771">
    <property type="term" value="P:trehalose transport"/>
    <property type="evidence" value="ECO:0007669"/>
    <property type="project" value="TreeGrafter"/>
</dbReference>
<dbReference type="Pfam" id="PF00367">
    <property type="entry name" value="PTS_EIIB"/>
    <property type="match status" value="1"/>
</dbReference>
<proteinExistence type="predicted"/>
<dbReference type="InterPro" id="IPR050558">
    <property type="entry name" value="PTS_Sugar-Specific_Components"/>
</dbReference>
<protein>
    <submittedName>
        <fullName evidence="16">PTS system EIIBCA-Bgl</fullName>
    </submittedName>
</protein>
<dbReference type="PROSITE" id="PS51098">
    <property type="entry name" value="PTS_EIIB_TYPE_1"/>
    <property type="match status" value="1"/>
</dbReference>
<dbReference type="InterPro" id="IPR001127">
    <property type="entry name" value="PTS_EIIA_1_perm"/>
</dbReference>
<evidence type="ECO:0000256" key="11">
    <source>
        <dbReference type="PROSITE-ProRule" id="PRU00421"/>
    </source>
</evidence>
<dbReference type="SUPFAM" id="SSF55604">
    <property type="entry name" value="Glucose permease domain IIB"/>
    <property type="match status" value="1"/>
</dbReference>
<dbReference type="InterPro" id="IPR013013">
    <property type="entry name" value="PTS_EIIC_1"/>
</dbReference>
<dbReference type="Pfam" id="PF00358">
    <property type="entry name" value="PTS_EIIA_1"/>
    <property type="match status" value="1"/>
</dbReference>
<evidence type="ECO:0000256" key="7">
    <source>
        <dbReference type="ARBA" id="ARBA00022692"/>
    </source>
</evidence>
<dbReference type="PANTHER" id="PTHR30175">
    <property type="entry name" value="PHOSPHOTRANSFERASE SYSTEM TRANSPORT PROTEIN"/>
    <property type="match status" value="1"/>
</dbReference>
<dbReference type="STRING" id="1042163.BRLA_c011810"/>
<evidence type="ECO:0000256" key="5">
    <source>
        <dbReference type="ARBA" id="ARBA00022679"/>
    </source>
</evidence>
<dbReference type="Pfam" id="PF02378">
    <property type="entry name" value="PTS_EIIC"/>
    <property type="match status" value="1"/>
</dbReference>
<dbReference type="NCBIfam" id="TIGR00830">
    <property type="entry name" value="PTBA"/>
    <property type="match status" value="1"/>
</dbReference>
<dbReference type="FunFam" id="2.70.70.10:FF:000001">
    <property type="entry name" value="PTS system glucose-specific IIA component"/>
    <property type="match status" value="1"/>
</dbReference>
<keyword evidence="6" id="KW-0598">Phosphotransferase system</keyword>
<dbReference type="InterPro" id="IPR011297">
    <property type="entry name" value="PTS_IIABC_b_glu"/>
</dbReference>
<evidence type="ECO:0000313" key="16">
    <source>
        <dbReference type="EMBL" id="AIG25521.1"/>
    </source>
</evidence>
<evidence type="ECO:0000313" key="17">
    <source>
        <dbReference type="Proteomes" id="UP000005850"/>
    </source>
</evidence>
<dbReference type="RefSeq" id="WP_041751974.1">
    <property type="nucleotide sequence ID" value="NZ_CP007806.1"/>
</dbReference>
<keyword evidence="3" id="KW-1003">Cell membrane</keyword>
<feature type="domain" description="PTS EIIA type-1" evidence="13">
    <location>
        <begin position="498"/>
        <end position="602"/>
    </location>
</feature>
<feature type="active site" description="Phosphocysteine intermediate; for EIIB activity" evidence="11">
    <location>
        <position position="26"/>
    </location>
</feature>
<feature type="transmembrane region" description="Helical" evidence="12">
    <location>
        <begin position="422"/>
        <end position="446"/>
    </location>
</feature>
<dbReference type="InterPro" id="IPR018113">
    <property type="entry name" value="PTrfase_EIIB_Cys"/>
</dbReference>
<dbReference type="InterPro" id="IPR003352">
    <property type="entry name" value="PTS_EIIC"/>
</dbReference>
<keyword evidence="8" id="KW-0418">Kinase</keyword>
<dbReference type="eggNOG" id="COG2190">
    <property type="taxonomic scope" value="Bacteria"/>
</dbReference>
<dbReference type="Gene3D" id="2.70.70.10">
    <property type="entry name" value="Glucose Permease (Domain IIA)"/>
    <property type="match status" value="1"/>
</dbReference>
<feature type="transmembrane region" description="Helical" evidence="12">
    <location>
        <begin position="322"/>
        <end position="343"/>
    </location>
</feature>
<evidence type="ECO:0000256" key="9">
    <source>
        <dbReference type="ARBA" id="ARBA00022989"/>
    </source>
</evidence>
<evidence type="ECO:0000256" key="3">
    <source>
        <dbReference type="ARBA" id="ARBA00022475"/>
    </source>
</evidence>
<keyword evidence="2" id="KW-0813">Transport</keyword>
<feature type="transmembrane region" description="Helical" evidence="12">
    <location>
        <begin position="144"/>
        <end position="163"/>
    </location>
</feature>
<evidence type="ECO:0000256" key="4">
    <source>
        <dbReference type="ARBA" id="ARBA00022597"/>
    </source>
</evidence>